<feature type="domain" description="SLH" evidence="2">
    <location>
        <begin position="433"/>
        <end position="489"/>
    </location>
</feature>
<evidence type="ECO:0000259" key="2">
    <source>
        <dbReference type="PROSITE" id="PS51272"/>
    </source>
</evidence>
<dbReference type="SMART" id="SM00636">
    <property type="entry name" value="Glyco_18"/>
    <property type="match status" value="1"/>
</dbReference>
<dbReference type="InterPro" id="IPR029070">
    <property type="entry name" value="Chitinase_insertion_sf"/>
</dbReference>
<dbReference type="PANTHER" id="PTHR46066:SF2">
    <property type="entry name" value="CHITINASE DOMAIN-CONTAINING PROTEIN 1"/>
    <property type="match status" value="1"/>
</dbReference>
<feature type="domain" description="SLH" evidence="2">
    <location>
        <begin position="490"/>
        <end position="550"/>
    </location>
</feature>
<organism evidence="4 5">
    <name type="scientific">Evansella vedderi</name>
    <dbReference type="NCBI Taxonomy" id="38282"/>
    <lineage>
        <taxon>Bacteria</taxon>
        <taxon>Bacillati</taxon>
        <taxon>Bacillota</taxon>
        <taxon>Bacilli</taxon>
        <taxon>Bacillales</taxon>
        <taxon>Bacillaceae</taxon>
        <taxon>Evansella</taxon>
    </lineage>
</organism>
<evidence type="ECO:0000313" key="4">
    <source>
        <dbReference type="EMBL" id="MDQ0255754.1"/>
    </source>
</evidence>
<evidence type="ECO:0000256" key="1">
    <source>
        <dbReference type="ARBA" id="ARBA00022729"/>
    </source>
</evidence>
<dbReference type="SUPFAM" id="SSF51445">
    <property type="entry name" value="(Trans)glycosidases"/>
    <property type="match status" value="1"/>
</dbReference>
<dbReference type="Gene3D" id="3.20.20.80">
    <property type="entry name" value="Glycosidases"/>
    <property type="match status" value="1"/>
</dbReference>
<dbReference type="Proteomes" id="UP001230005">
    <property type="component" value="Unassembled WGS sequence"/>
</dbReference>
<dbReference type="PROSITE" id="PS51910">
    <property type="entry name" value="GH18_2"/>
    <property type="match status" value="1"/>
</dbReference>
<feature type="domain" description="SLH" evidence="2">
    <location>
        <begin position="369"/>
        <end position="432"/>
    </location>
</feature>
<dbReference type="Pfam" id="PF00704">
    <property type="entry name" value="Glyco_hydro_18"/>
    <property type="match status" value="1"/>
</dbReference>
<dbReference type="Gene3D" id="3.10.50.10">
    <property type="match status" value="1"/>
</dbReference>
<reference evidence="4 5" key="1">
    <citation type="submission" date="2023-07" db="EMBL/GenBank/DDBJ databases">
        <title>Genomic Encyclopedia of Type Strains, Phase IV (KMG-IV): sequencing the most valuable type-strain genomes for metagenomic binning, comparative biology and taxonomic classification.</title>
        <authorList>
            <person name="Goeker M."/>
        </authorList>
    </citation>
    <scope>NUCLEOTIDE SEQUENCE [LARGE SCALE GENOMIC DNA]</scope>
    <source>
        <strain evidence="4 5">DSM 9768</strain>
    </source>
</reference>
<dbReference type="InterPro" id="IPR017853">
    <property type="entry name" value="GH"/>
</dbReference>
<comment type="caution">
    <text evidence="4">The sequence shown here is derived from an EMBL/GenBank/DDBJ whole genome shotgun (WGS) entry which is preliminary data.</text>
</comment>
<evidence type="ECO:0000313" key="5">
    <source>
        <dbReference type="Proteomes" id="UP001230005"/>
    </source>
</evidence>
<keyword evidence="1" id="KW-0732">Signal</keyword>
<feature type="domain" description="GH18" evidence="3">
    <location>
        <begin position="31"/>
        <end position="377"/>
    </location>
</feature>
<dbReference type="InterPro" id="IPR001119">
    <property type="entry name" value="SLH_dom"/>
</dbReference>
<dbReference type="PANTHER" id="PTHR46066">
    <property type="entry name" value="CHITINASE DOMAIN-CONTAINING PROTEIN 1 FAMILY MEMBER"/>
    <property type="match status" value="1"/>
</dbReference>
<dbReference type="PROSITE" id="PS51272">
    <property type="entry name" value="SLH"/>
    <property type="match status" value="3"/>
</dbReference>
<accession>A0ABT9ZWZ4</accession>
<evidence type="ECO:0000259" key="3">
    <source>
        <dbReference type="PROSITE" id="PS51910"/>
    </source>
</evidence>
<dbReference type="InterPro" id="IPR011583">
    <property type="entry name" value="Chitinase_II/V-like_cat"/>
</dbReference>
<protein>
    <submittedName>
        <fullName evidence="4">Spore germination protein YaaH</fullName>
    </submittedName>
</protein>
<name>A0ABT9ZWZ4_9BACI</name>
<sequence length="550" mass="62263">MKLLRKTSLIVIFIAFLTIGAYQFSAQTEKFNMSYIFFGNPSTYIQQVDDTKGSLYVASPNYFDINKNGDLEIIEWRINTSFINEMHRRGKKVVPFLANHWDITAGVNGLEKRDKLARDIAAAIERYNLDGVNVDIEGVPRSGNHSGVTRNYRDEHTDLIRLLRQYIPKHKEVSVAVAGNPNGWTTGWHGFYDYKGMAQHADYLMIMAYDESWASPDSPIGPVSSLSFFERSLQFAINEGVPKNKIVNGLPFYGRIWKLDGPTLEGRNITGQGLSSRRVAPLVRQFNGRVHFDNRSQTPYATFTIPSGQEAFLGTTKLTRGEYVIWYENERSIKAKLQLIPKYGIKGTGSWALTHETPDTWNYYTLWLNGRYFTDVPHNHWGASNIMAVANRGWMGGTSSTTFSPAMDLTRAQGAVILVRALGLTDSTSQSNVFTDTRDHWARREIEIARAHGIVSGIGNNRFGPEDPLTREQLAAILQNIFKFDFNRPSRSPFPDISPNDWSYGSILAIQQKGYLSGFEDGTFRPRSRSTRAQMAALMHRMAAEFENYK</sequence>
<dbReference type="Pfam" id="PF00395">
    <property type="entry name" value="SLH"/>
    <property type="match status" value="3"/>
</dbReference>
<keyword evidence="5" id="KW-1185">Reference proteome</keyword>
<gene>
    <name evidence="4" type="ORF">J2S74_003136</name>
</gene>
<proteinExistence type="predicted"/>
<dbReference type="RefSeq" id="WP_307326876.1">
    <property type="nucleotide sequence ID" value="NZ_JAUSUG010000012.1"/>
</dbReference>
<dbReference type="EMBL" id="JAUSUG010000012">
    <property type="protein sequence ID" value="MDQ0255754.1"/>
    <property type="molecule type" value="Genomic_DNA"/>
</dbReference>
<dbReference type="InterPro" id="IPR001223">
    <property type="entry name" value="Glyco_hydro18_cat"/>
</dbReference>